<gene>
    <name evidence="2" type="ORF">CONCODRAFT_10649</name>
</gene>
<dbReference type="InterPro" id="IPR051209">
    <property type="entry name" value="FAD-bind_Monooxygenase_sf"/>
</dbReference>
<evidence type="ECO:0008006" key="4">
    <source>
        <dbReference type="Google" id="ProtNLM"/>
    </source>
</evidence>
<keyword evidence="3" id="KW-1185">Reference proteome</keyword>
<organism evidence="2 3">
    <name type="scientific">Conidiobolus coronatus (strain ATCC 28846 / CBS 209.66 / NRRL 28638)</name>
    <name type="common">Delacroixia coronata</name>
    <dbReference type="NCBI Taxonomy" id="796925"/>
    <lineage>
        <taxon>Eukaryota</taxon>
        <taxon>Fungi</taxon>
        <taxon>Fungi incertae sedis</taxon>
        <taxon>Zoopagomycota</taxon>
        <taxon>Entomophthoromycotina</taxon>
        <taxon>Entomophthoromycetes</taxon>
        <taxon>Entomophthorales</taxon>
        <taxon>Ancylistaceae</taxon>
        <taxon>Conidiobolus</taxon>
    </lineage>
</organism>
<dbReference type="Gene3D" id="3.50.50.60">
    <property type="entry name" value="FAD/NAD(P)-binding domain"/>
    <property type="match status" value="1"/>
</dbReference>
<dbReference type="AlphaFoldDB" id="A0A137NX24"/>
<evidence type="ECO:0000313" key="3">
    <source>
        <dbReference type="Proteomes" id="UP000070444"/>
    </source>
</evidence>
<accession>A0A137NX24</accession>
<feature type="non-terminal residue" evidence="2">
    <location>
        <position position="1"/>
    </location>
</feature>
<sequence>PYKELDIVNTNNDHIDINYDKIGSNPQINYGITISGVPNFFMMLGPTTGLGHNSVLYMIECQANYIINTLSKMIRYNVASVDLKPEVGDAYWQWVQRRVKPMVWHGNCKSWYQNSSGEVLSIWPGTCIEYYLRTINPKLSEYNCTPRSGY</sequence>
<dbReference type="PANTHER" id="PTHR42877">
    <property type="entry name" value="L-ORNITHINE N(5)-MONOOXYGENASE-RELATED"/>
    <property type="match status" value="1"/>
</dbReference>
<dbReference type="InterPro" id="IPR036188">
    <property type="entry name" value="FAD/NAD-bd_sf"/>
</dbReference>
<protein>
    <recommendedName>
        <fullName evidence="4">FAD/NAD(P)-binding domain-containing protein</fullName>
    </recommendedName>
</protein>
<dbReference type="SUPFAM" id="SSF51905">
    <property type="entry name" value="FAD/NAD(P)-binding domain"/>
    <property type="match status" value="1"/>
</dbReference>
<dbReference type="PANTHER" id="PTHR42877:SF4">
    <property type="entry name" value="FAD_NAD(P)-BINDING DOMAIN-CONTAINING PROTEIN-RELATED"/>
    <property type="match status" value="1"/>
</dbReference>
<evidence type="ECO:0000256" key="1">
    <source>
        <dbReference type="ARBA" id="ARBA00010139"/>
    </source>
</evidence>
<name>A0A137NX24_CONC2</name>
<dbReference type="Proteomes" id="UP000070444">
    <property type="component" value="Unassembled WGS sequence"/>
</dbReference>
<dbReference type="OrthoDB" id="74360at2759"/>
<evidence type="ECO:0000313" key="2">
    <source>
        <dbReference type="EMBL" id="KXN67306.1"/>
    </source>
</evidence>
<proteinExistence type="inferred from homology"/>
<comment type="similarity">
    <text evidence="1">Belongs to the FAD-binding monooxygenase family.</text>
</comment>
<dbReference type="OMA" id="ARSHILC"/>
<dbReference type="EMBL" id="KQ964645">
    <property type="protein sequence ID" value="KXN67306.1"/>
    <property type="molecule type" value="Genomic_DNA"/>
</dbReference>
<dbReference type="STRING" id="796925.A0A137NX24"/>
<reference evidence="2 3" key="1">
    <citation type="journal article" date="2015" name="Genome Biol. Evol.">
        <title>Phylogenomic analyses indicate that early fungi evolved digesting cell walls of algal ancestors of land plants.</title>
        <authorList>
            <person name="Chang Y."/>
            <person name="Wang S."/>
            <person name="Sekimoto S."/>
            <person name="Aerts A.L."/>
            <person name="Choi C."/>
            <person name="Clum A."/>
            <person name="LaButti K.M."/>
            <person name="Lindquist E.A."/>
            <person name="Yee Ngan C."/>
            <person name="Ohm R.A."/>
            <person name="Salamov A.A."/>
            <person name="Grigoriev I.V."/>
            <person name="Spatafora J.W."/>
            <person name="Berbee M.L."/>
        </authorList>
    </citation>
    <scope>NUCLEOTIDE SEQUENCE [LARGE SCALE GENOMIC DNA]</scope>
    <source>
        <strain evidence="2 3">NRRL 28638</strain>
    </source>
</reference>